<evidence type="ECO:0000313" key="3">
    <source>
        <dbReference type="EMBL" id="QEH36311.1"/>
    </source>
</evidence>
<dbReference type="RefSeq" id="WP_168222011.1">
    <property type="nucleotide sequence ID" value="NZ_CP042997.1"/>
</dbReference>
<sequence length="159" mass="17704">MDEPALTVDGLVENPSRLAFADLAALPAGHQVEDVSRFHPKRKGDGVALDAILDRVRPRPEANYLTLHADRDDFHVSIPLQAIRAEAIVVYRLGGRPLGPAECGPFRFLIRDPSACHTSELDDCANVKYLSRIELTHRRGRDTRPQTDEQHAALHQNES</sequence>
<dbReference type="InterPro" id="IPR036374">
    <property type="entry name" value="OxRdtase_Mopterin-bd_sf"/>
</dbReference>
<protein>
    <submittedName>
        <fullName evidence="3">Oxidoreductase molybdopterin binding domain protein</fullName>
    </submittedName>
</protein>
<feature type="domain" description="Oxidoreductase molybdopterin-binding" evidence="2">
    <location>
        <begin position="46"/>
        <end position="138"/>
    </location>
</feature>
<proteinExistence type="predicted"/>
<gene>
    <name evidence="3" type="ORF">OJF2_48720</name>
</gene>
<evidence type="ECO:0000313" key="4">
    <source>
        <dbReference type="Proteomes" id="UP000324233"/>
    </source>
</evidence>
<dbReference type="KEGG" id="agv:OJF2_48720"/>
<dbReference type="EMBL" id="CP042997">
    <property type="protein sequence ID" value="QEH36311.1"/>
    <property type="molecule type" value="Genomic_DNA"/>
</dbReference>
<dbReference type="AlphaFoldDB" id="A0A5B9W8H6"/>
<evidence type="ECO:0000256" key="1">
    <source>
        <dbReference type="SAM" id="MobiDB-lite"/>
    </source>
</evidence>
<evidence type="ECO:0000259" key="2">
    <source>
        <dbReference type="Pfam" id="PF00174"/>
    </source>
</evidence>
<feature type="region of interest" description="Disordered" evidence="1">
    <location>
        <begin position="138"/>
        <end position="159"/>
    </location>
</feature>
<dbReference type="SUPFAM" id="SSF56524">
    <property type="entry name" value="Oxidoreductase molybdopterin-binding domain"/>
    <property type="match status" value="1"/>
</dbReference>
<reference evidence="3 4" key="1">
    <citation type="submission" date="2019-08" db="EMBL/GenBank/DDBJ databases">
        <title>Deep-cultivation of Planctomycetes and their phenomic and genomic characterization uncovers novel biology.</title>
        <authorList>
            <person name="Wiegand S."/>
            <person name="Jogler M."/>
            <person name="Boedeker C."/>
            <person name="Pinto D."/>
            <person name="Vollmers J."/>
            <person name="Rivas-Marin E."/>
            <person name="Kohn T."/>
            <person name="Peeters S.H."/>
            <person name="Heuer A."/>
            <person name="Rast P."/>
            <person name="Oberbeckmann S."/>
            <person name="Bunk B."/>
            <person name="Jeske O."/>
            <person name="Meyerdierks A."/>
            <person name="Storesund J.E."/>
            <person name="Kallscheuer N."/>
            <person name="Luecker S."/>
            <person name="Lage O.M."/>
            <person name="Pohl T."/>
            <person name="Merkel B.J."/>
            <person name="Hornburger P."/>
            <person name="Mueller R.-W."/>
            <person name="Bruemmer F."/>
            <person name="Labrenz M."/>
            <person name="Spormann A.M."/>
            <person name="Op den Camp H."/>
            <person name="Overmann J."/>
            <person name="Amann R."/>
            <person name="Jetten M.S.M."/>
            <person name="Mascher T."/>
            <person name="Medema M.H."/>
            <person name="Devos D.P."/>
            <person name="Kaster A.-K."/>
            <person name="Ovreas L."/>
            <person name="Rohde M."/>
            <person name="Galperin M.Y."/>
            <person name="Jogler C."/>
        </authorList>
    </citation>
    <scope>NUCLEOTIDE SEQUENCE [LARGE SCALE GENOMIC DNA]</scope>
    <source>
        <strain evidence="3 4">OJF2</strain>
    </source>
</reference>
<dbReference type="Pfam" id="PF00174">
    <property type="entry name" value="Oxidored_molyb"/>
    <property type="match status" value="1"/>
</dbReference>
<dbReference type="Gene3D" id="3.90.420.10">
    <property type="entry name" value="Oxidoreductase, molybdopterin-binding domain"/>
    <property type="match status" value="1"/>
</dbReference>
<name>A0A5B9W8H6_9BACT</name>
<organism evidence="3 4">
    <name type="scientific">Aquisphaera giovannonii</name>
    <dbReference type="NCBI Taxonomy" id="406548"/>
    <lineage>
        <taxon>Bacteria</taxon>
        <taxon>Pseudomonadati</taxon>
        <taxon>Planctomycetota</taxon>
        <taxon>Planctomycetia</taxon>
        <taxon>Isosphaerales</taxon>
        <taxon>Isosphaeraceae</taxon>
        <taxon>Aquisphaera</taxon>
    </lineage>
</organism>
<dbReference type="Proteomes" id="UP000324233">
    <property type="component" value="Chromosome"/>
</dbReference>
<keyword evidence="4" id="KW-1185">Reference proteome</keyword>
<accession>A0A5B9W8H6</accession>
<dbReference type="InterPro" id="IPR000572">
    <property type="entry name" value="OxRdtase_Mopterin-bd_dom"/>
</dbReference>